<evidence type="ECO:0000313" key="4">
    <source>
        <dbReference type="Proteomes" id="UP000256388"/>
    </source>
</evidence>
<feature type="transmembrane region" description="Helical" evidence="1">
    <location>
        <begin position="137"/>
        <end position="160"/>
    </location>
</feature>
<feature type="transmembrane region" description="Helical" evidence="1">
    <location>
        <begin position="21"/>
        <end position="39"/>
    </location>
</feature>
<dbReference type="PANTHER" id="PTHR39430">
    <property type="entry name" value="MEMBRANE-ASSOCIATED PROTEASE-RELATED"/>
    <property type="match status" value="1"/>
</dbReference>
<organism evidence="3 4">
    <name type="scientific">Pelolinea submarina</name>
    <dbReference type="NCBI Taxonomy" id="913107"/>
    <lineage>
        <taxon>Bacteria</taxon>
        <taxon>Bacillati</taxon>
        <taxon>Chloroflexota</taxon>
        <taxon>Anaerolineae</taxon>
        <taxon>Anaerolineales</taxon>
        <taxon>Anaerolineaceae</taxon>
        <taxon>Pelolinea</taxon>
    </lineage>
</organism>
<evidence type="ECO:0000259" key="2">
    <source>
        <dbReference type="Pfam" id="PF02517"/>
    </source>
</evidence>
<accession>A0A347ZW27</accession>
<evidence type="ECO:0000313" key="3">
    <source>
        <dbReference type="EMBL" id="REG07203.1"/>
    </source>
</evidence>
<keyword evidence="4" id="KW-1185">Reference proteome</keyword>
<reference evidence="3 4" key="1">
    <citation type="submission" date="2018-08" db="EMBL/GenBank/DDBJ databases">
        <title>Genomic Encyclopedia of Type Strains, Phase IV (KMG-IV): sequencing the most valuable type-strain genomes for metagenomic binning, comparative biology and taxonomic classification.</title>
        <authorList>
            <person name="Goeker M."/>
        </authorList>
    </citation>
    <scope>NUCLEOTIDE SEQUENCE [LARGE SCALE GENOMIC DNA]</scope>
    <source>
        <strain evidence="3 4">DSM 23923</strain>
    </source>
</reference>
<evidence type="ECO:0000256" key="1">
    <source>
        <dbReference type="SAM" id="Phobius"/>
    </source>
</evidence>
<sequence>MKFLNIFWNRELRRLRLVPRLLLYVLFYLLSYIGLSILVKLTGAFSITGSLITSGIIEATLTLLVVWSAGKLLDRRPFAGFGFHLNRRWFEDLCFGLALGAGLMAVIFLFEWAMGWISITEFFGTNTMYSFIPTRAFFWGQFFQALVFYFLAAFSEELFFRAYPFINLLEGFQKIKIKRELVAWLAAGLTSAVFGLAHMGNPHATWISTLNIFFAGLMLCIGFIYSKQAALSIGLHFTWNFFQGVIFGFPISGTISPANLIRINQQGPELFTGGSFGPEAGLVGLAAMLLGSFLIIRYLKRRQTFEEQPS</sequence>
<dbReference type="EMBL" id="QUMS01000003">
    <property type="protein sequence ID" value="REG07203.1"/>
    <property type="molecule type" value="Genomic_DNA"/>
</dbReference>
<dbReference type="GO" id="GO:0004175">
    <property type="term" value="F:endopeptidase activity"/>
    <property type="evidence" value="ECO:0007669"/>
    <property type="project" value="UniProtKB-ARBA"/>
</dbReference>
<keyword evidence="1" id="KW-1133">Transmembrane helix</keyword>
<protein>
    <recommendedName>
        <fullName evidence="2">CAAX prenyl protease 2/Lysostaphin resistance protein A-like domain-containing protein</fullName>
    </recommendedName>
</protein>
<feature type="transmembrane region" description="Helical" evidence="1">
    <location>
        <begin position="206"/>
        <end position="225"/>
    </location>
</feature>
<gene>
    <name evidence="3" type="ORF">DFR64_2408</name>
</gene>
<name>A0A347ZW27_9CHLR</name>
<dbReference type="OrthoDB" id="324900at2"/>
<feature type="transmembrane region" description="Helical" evidence="1">
    <location>
        <begin position="51"/>
        <end position="73"/>
    </location>
</feature>
<proteinExistence type="predicted"/>
<keyword evidence="1" id="KW-0472">Membrane</keyword>
<dbReference type="GO" id="GO:0080120">
    <property type="term" value="P:CAAX-box protein maturation"/>
    <property type="evidence" value="ECO:0007669"/>
    <property type="project" value="UniProtKB-ARBA"/>
</dbReference>
<dbReference type="InterPro" id="IPR003675">
    <property type="entry name" value="Rce1/LyrA-like_dom"/>
</dbReference>
<keyword evidence="1" id="KW-0812">Transmembrane</keyword>
<feature type="transmembrane region" description="Helical" evidence="1">
    <location>
        <begin position="237"/>
        <end position="260"/>
    </location>
</feature>
<feature type="transmembrane region" description="Helical" evidence="1">
    <location>
        <begin position="280"/>
        <end position="299"/>
    </location>
</feature>
<feature type="domain" description="CAAX prenyl protease 2/Lysostaphin resistance protein A-like" evidence="2">
    <location>
        <begin position="139"/>
        <end position="242"/>
    </location>
</feature>
<dbReference type="Proteomes" id="UP000256388">
    <property type="component" value="Unassembled WGS sequence"/>
</dbReference>
<dbReference type="AlphaFoldDB" id="A0A347ZW27"/>
<comment type="caution">
    <text evidence="3">The sequence shown here is derived from an EMBL/GenBank/DDBJ whole genome shotgun (WGS) entry which is preliminary data.</text>
</comment>
<dbReference type="Pfam" id="PF02517">
    <property type="entry name" value="Rce1-like"/>
    <property type="match status" value="1"/>
</dbReference>
<dbReference type="RefSeq" id="WP_116225677.1">
    <property type="nucleotide sequence ID" value="NZ_AP018437.1"/>
</dbReference>
<dbReference type="PANTHER" id="PTHR39430:SF1">
    <property type="entry name" value="PROTEASE"/>
    <property type="match status" value="1"/>
</dbReference>
<feature type="transmembrane region" description="Helical" evidence="1">
    <location>
        <begin position="93"/>
        <end position="117"/>
    </location>
</feature>
<feature type="transmembrane region" description="Helical" evidence="1">
    <location>
        <begin position="181"/>
        <end position="200"/>
    </location>
</feature>